<dbReference type="SUPFAM" id="SSF51735">
    <property type="entry name" value="NAD(P)-binding Rossmann-fold domains"/>
    <property type="match status" value="1"/>
</dbReference>
<dbReference type="Pfam" id="PF00389">
    <property type="entry name" value="2-Hacid_dh"/>
    <property type="match status" value="1"/>
</dbReference>
<dbReference type="AlphaFoldDB" id="A0A6N7XHG3"/>
<dbReference type="InterPro" id="IPR058205">
    <property type="entry name" value="D-LDH-like"/>
</dbReference>
<dbReference type="InterPro" id="IPR006140">
    <property type="entry name" value="D-isomer_DH_NAD-bd"/>
</dbReference>
<dbReference type="InterPro" id="IPR029753">
    <property type="entry name" value="D-isomer_DH_CS"/>
</dbReference>
<feature type="domain" description="D-isomer specific 2-hydroxyacid dehydrogenase catalytic" evidence="5">
    <location>
        <begin position="13"/>
        <end position="326"/>
    </location>
</feature>
<dbReference type="GO" id="GO:0008720">
    <property type="term" value="F:D-lactate dehydrogenase (NAD+) activity"/>
    <property type="evidence" value="ECO:0007669"/>
    <property type="project" value="TreeGrafter"/>
</dbReference>
<dbReference type="Proteomes" id="UP000469424">
    <property type="component" value="Unassembled WGS sequence"/>
</dbReference>
<protein>
    <submittedName>
        <fullName evidence="7">Lactate dehydrogenase</fullName>
    </submittedName>
</protein>
<dbReference type="InterPro" id="IPR006139">
    <property type="entry name" value="D-isomer_2_OHA_DH_cat_dom"/>
</dbReference>
<evidence type="ECO:0000259" key="5">
    <source>
        <dbReference type="Pfam" id="PF00389"/>
    </source>
</evidence>
<dbReference type="InterPro" id="IPR036291">
    <property type="entry name" value="NAD(P)-bd_dom_sf"/>
</dbReference>
<sequence>MKIFVYTLREFDELPFFEKFSKQYGVEFGYTTQSPGPENYHLAKGYDAISIITTPTPAEMIDAMKENGVKVISTRTIGYDHIDVKHAFEVGMGVTNVTYDPASVADYTIMLMLIACRKLRYIMDKANVQDYTLKGKLGREISKSTVGVIGTGRIGQTVIEHLSGFGCRILAYDIFPKDAVRQHAEYVDLDTLYAESDIITLHAPALEDNYHMIDETAFSKMKDGVILVNCARGQLVDTEAMIRNLSNGKIGFAALDVIEKELGIYYKDLSGTIIDNPEMAILRSFYNVFFSPHTAFYTEEAVANMVENSILGIQAYLKGEDHPFIVKKY</sequence>
<feature type="domain" description="D-isomer specific 2-hydroxyacid dehydrogenase NAD-binding" evidence="6">
    <location>
        <begin position="109"/>
        <end position="295"/>
    </location>
</feature>
<gene>
    <name evidence="7" type="ORF">FYJ65_03145</name>
</gene>
<organism evidence="7 8">
    <name type="scientific">Mogibacterium kristiansenii</name>
    <dbReference type="NCBI Taxonomy" id="2606708"/>
    <lineage>
        <taxon>Bacteria</taxon>
        <taxon>Bacillati</taxon>
        <taxon>Bacillota</taxon>
        <taxon>Clostridia</taxon>
        <taxon>Peptostreptococcales</taxon>
        <taxon>Anaerovoracaceae</taxon>
        <taxon>Mogibacterium</taxon>
    </lineage>
</organism>
<evidence type="ECO:0000313" key="7">
    <source>
        <dbReference type="EMBL" id="MST70344.1"/>
    </source>
</evidence>
<name>A0A6N7XHG3_9FIRM</name>
<keyword evidence="3" id="KW-0520">NAD</keyword>
<dbReference type="RefSeq" id="WP_287795294.1">
    <property type="nucleotide sequence ID" value="NZ_JBJESO010000006.1"/>
</dbReference>
<evidence type="ECO:0000256" key="4">
    <source>
        <dbReference type="RuleBase" id="RU003719"/>
    </source>
</evidence>
<comment type="caution">
    <text evidence="7">The sequence shown here is derived from an EMBL/GenBank/DDBJ whole genome shotgun (WGS) entry which is preliminary data.</text>
</comment>
<dbReference type="Gene3D" id="3.40.50.720">
    <property type="entry name" value="NAD(P)-binding Rossmann-like Domain"/>
    <property type="match status" value="2"/>
</dbReference>
<dbReference type="PROSITE" id="PS00065">
    <property type="entry name" value="D_2_HYDROXYACID_DH_1"/>
    <property type="match status" value="1"/>
</dbReference>
<evidence type="ECO:0000256" key="2">
    <source>
        <dbReference type="ARBA" id="ARBA00023002"/>
    </source>
</evidence>
<accession>A0A6N7XHG3</accession>
<dbReference type="Pfam" id="PF02826">
    <property type="entry name" value="2-Hacid_dh_C"/>
    <property type="match status" value="1"/>
</dbReference>
<dbReference type="PROSITE" id="PS00671">
    <property type="entry name" value="D_2_HYDROXYACID_DH_3"/>
    <property type="match status" value="1"/>
</dbReference>
<dbReference type="SUPFAM" id="SSF52283">
    <property type="entry name" value="Formate/glycerate dehydrogenase catalytic domain-like"/>
    <property type="match status" value="1"/>
</dbReference>
<dbReference type="InterPro" id="IPR029752">
    <property type="entry name" value="D-isomer_DH_CS1"/>
</dbReference>
<keyword evidence="8" id="KW-1185">Reference proteome</keyword>
<evidence type="ECO:0000256" key="1">
    <source>
        <dbReference type="ARBA" id="ARBA00005854"/>
    </source>
</evidence>
<comment type="similarity">
    <text evidence="1 4">Belongs to the D-isomer specific 2-hydroxyacid dehydrogenase family.</text>
</comment>
<dbReference type="EMBL" id="VUNA01000004">
    <property type="protein sequence ID" value="MST70344.1"/>
    <property type="molecule type" value="Genomic_DNA"/>
</dbReference>
<reference evidence="7 8" key="1">
    <citation type="submission" date="2019-08" db="EMBL/GenBank/DDBJ databases">
        <title>In-depth cultivation of the pig gut microbiome towards novel bacterial diversity and tailored functional studies.</title>
        <authorList>
            <person name="Wylensek D."/>
            <person name="Hitch T.C.A."/>
            <person name="Clavel T."/>
        </authorList>
    </citation>
    <scope>NUCLEOTIDE SEQUENCE [LARGE SCALE GENOMIC DNA]</scope>
    <source>
        <strain evidence="7 8">WCA-MUC-591-APC-4B</strain>
    </source>
</reference>
<dbReference type="GO" id="GO:0051287">
    <property type="term" value="F:NAD binding"/>
    <property type="evidence" value="ECO:0007669"/>
    <property type="project" value="InterPro"/>
</dbReference>
<evidence type="ECO:0000256" key="3">
    <source>
        <dbReference type="ARBA" id="ARBA00023027"/>
    </source>
</evidence>
<dbReference type="PANTHER" id="PTHR43026">
    <property type="entry name" value="2-HYDROXYACID DEHYDROGENASE HOMOLOG 1-RELATED"/>
    <property type="match status" value="1"/>
</dbReference>
<dbReference type="PANTHER" id="PTHR43026:SF1">
    <property type="entry name" value="2-HYDROXYACID DEHYDROGENASE HOMOLOG 1-RELATED"/>
    <property type="match status" value="1"/>
</dbReference>
<evidence type="ECO:0000313" key="8">
    <source>
        <dbReference type="Proteomes" id="UP000469424"/>
    </source>
</evidence>
<evidence type="ECO:0000259" key="6">
    <source>
        <dbReference type="Pfam" id="PF02826"/>
    </source>
</evidence>
<proteinExistence type="inferred from homology"/>
<dbReference type="CDD" id="cd12185">
    <property type="entry name" value="HGDH_LDH_like"/>
    <property type="match status" value="1"/>
</dbReference>
<dbReference type="PROSITE" id="PS00670">
    <property type="entry name" value="D_2_HYDROXYACID_DH_2"/>
    <property type="match status" value="1"/>
</dbReference>
<keyword evidence="2 4" id="KW-0560">Oxidoreductase</keyword>